<gene>
    <name evidence="1" type="ORF">GCM10007291_26140</name>
</gene>
<proteinExistence type="predicted"/>
<reference evidence="2" key="1">
    <citation type="journal article" date="2019" name="Int. J. Syst. Evol. Microbiol.">
        <title>The Global Catalogue of Microorganisms (GCM) 10K type strain sequencing project: providing services to taxonomists for standard genome sequencing and annotation.</title>
        <authorList>
            <consortium name="The Broad Institute Genomics Platform"/>
            <consortium name="The Broad Institute Genome Sequencing Center for Infectious Disease"/>
            <person name="Wu L."/>
            <person name="Ma J."/>
        </authorList>
    </citation>
    <scope>NUCLEOTIDE SEQUENCE [LARGE SCALE GENOMIC DNA]</scope>
    <source>
        <strain evidence="2">KCTC 23298</strain>
    </source>
</reference>
<evidence type="ECO:0000313" key="1">
    <source>
        <dbReference type="EMBL" id="GHC25198.1"/>
    </source>
</evidence>
<evidence type="ECO:0000313" key="2">
    <source>
        <dbReference type="Proteomes" id="UP000658305"/>
    </source>
</evidence>
<protein>
    <submittedName>
        <fullName evidence="1">Uncharacterized protein</fullName>
    </submittedName>
</protein>
<dbReference type="EMBL" id="BMYI01000007">
    <property type="protein sequence ID" value="GHC25198.1"/>
    <property type="molecule type" value="Genomic_DNA"/>
</dbReference>
<organism evidence="1 2">
    <name type="scientific">Gemmobacter nanjingensis</name>
    <dbReference type="NCBI Taxonomy" id="488454"/>
    <lineage>
        <taxon>Bacteria</taxon>
        <taxon>Pseudomonadati</taxon>
        <taxon>Pseudomonadota</taxon>
        <taxon>Alphaproteobacteria</taxon>
        <taxon>Rhodobacterales</taxon>
        <taxon>Paracoccaceae</taxon>
        <taxon>Gemmobacter</taxon>
    </lineage>
</organism>
<comment type="caution">
    <text evidence="1">The sequence shown here is derived from an EMBL/GenBank/DDBJ whole genome shotgun (WGS) entry which is preliminary data.</text>
</comment>
<dbReference type="Proteomes" id="UP000658305">
    <property type="component" value="Unassembled WGS sequence"/>
</dbReference>
<sequence length="59" mass="6786">MHSLDFYIASRARAPPPRKVIQRVNFRQQMRSDRDQAELLHDIPVCFIVAYLGATDAAE</sequence>
<keyword evidence="2" id="KW-1185">Reference proteome</keyword>
<accession>A0ABQ3FID6</accession>
<name>A0ABQ3FID6_9RHOB</name>